<dbReference type="PANTHER" id="PTHR11937">
    <property type="entry name" value="ACTIN"/>
    <property type="match status" value="1"/>
</dbReference>
<evidence type="ECO:0000313" key="7">
    <source>
        <dbReference type="Proteomes" id="UP000631114"/>
    </source>
</evidence>
<dbReference type="AlphaFoldDB" id="A0A835LMB4"/>
<evidence type="ECO:0000256" key="3">
    <source>
        <dbReference type="ARBA" id="ARBA00022741"/>
    </source>
</evidence>
<dbReference type="Pfam" id="PF00022">
    <property type="entry name" value="Actin"/>
    <property type="match status" value="1"/>
</dbReference>
<reference evidence="6 7" key="1">
    <citation type="submission" date="2020-10" db="EMBL/GenBank/DDBJ databases">
        <title>The Coptis chinensis genome and diversification of protoberbering-type alkaloids.</title>
        <authorList>
            <person name="Wang B."/>
            <person name="Shu S."/>
            <person name="Song C."/>
            <person name="Liu Y."/>
        </authorList>
    </citation>
    <scope>NUCLEOTIDE SEQUENCE [LARGE SCALE GENOMIC DNA]</scope>
    <source>
        <strain evidence="6">HL-2020</strain>
        <tissue evidence="6">Leaf</tissue>
    </source>
</reference>
<dbReference type="FunFam" id="3.30.420.40:FF:000205">
    <property type="entry name" value="Actin, alpha skeletal muscle"/>
    <property type="match status" value="1"/>
</dbReference>
<dbReference type="GO" id="GO:0005524">
    <property type="term" value="F:ATP binding"/>
    <property type="evidence" value="ECO:0007669"/>
    <property type="project" value="UniProtKB-KW"/>
</dbReference>
<organism evidence="6 7">
    <name type="scientific">Coptis chinensis</name>
    <dbReference type="NCBI Taxonomy" id="261450"/>
    <lineage>
        <taxon>Eukaryota</taxon>
        <taxon>Viridiplantae</taxon>
        <taxon>Streptophyta</taxon>
        <taxon>Embryophyta</taxon>
        <taxon>Tracheophyta</taxon>
        <taxon>Spermatophyta</taxon>
        <taxon>Magnoliopsida</taxon>
        <taxon>Ranunculales</taxon>
        <taxon>Ranunculaceae</taxon>
        <taxon>Coptidoideae</taxon>
        <taxon>Coptis</taxon>
    </lineage>
</organism>
<evidence type="ECO:0008006" key="8">
    <source>
        <dbReference type="Google" id="ProtNLM"/>
    </source>
</evidence>
<comment type="subcellular location">
    <subcellularLocation>
        <location evidence="1">Cytoplasm</location>
        <location evidence="1">Cytoskeleton</location>
    </subcellularLocation>
</comment>
<dbReference type="Proteomes" id="UP000631114">
    <property type="component" value="Unassembled WGS sequence"/>
</dbReference>
<dbReference type="GO" id="GO:0005856">
    <property type="term" value="C:cytoskeleton"/>
    <property type="evidence" value="ECO:0007669"/>
    <property type="project" value="UniProtKB-SubCell"/>
</dbReference>
<evidence type="ECO:0000256" key="1">
    <source>
        <dbReference type="ARBA" id="ARBA00004245"/>
    </source>
</evidence>
<name>A0A835LMB4_9MAGN</name>
<dbReference type="OrthoDB" id="2011723at2759"/>
<sequence length="80" mass="8699">MAVVPIDKLIPKTINEDAEIHKSTYNSIMKSDIDIITDLYGNFVLSGGSTMFPSITDRKSSEIISLAPSCMTIKVVAPPK</sequence>
<evidence type="ECO:0000256" key="4">
    <source>
        <dbReference type="ARBA" id="ARBA00022840"/>
    </source>
</evidence>
<keyword evidence="5" id="KW-0206">Cytoskeleton</keyword>
<gene>
    <name evidence="6" type="ORF">IFM89_005044</name>
</gene>
<dbReference type="SUPFAM" id="SSF53067">
    <property type="entry name" value="Actin-like ATPase domain"/>
    <property type="match status" value="1"/>
</dbReference>
<dbReference type="InterPro" id="IPR004000">
    <property type="entry name" value="Actin"/>
</dbReference>
<proteinExistence type="predicted"/>
<comment type="caution">
    <text evidence="6">The sequence shown here is derived from an EMBL/GenBank/DDBJ whole genome shotgun (WGS) entry which is preliminary data.</text>
</comment>
<keyword evidence="7" id="KW-1185">Reference proteome</keyword>
<keyword evidence="2" id="KW-0963">Cytoplasm</keyword>
<protein>
    <recommendedName>
        <fullName evidence="8">Actin</fullName>
    </recommendedName>
</protein>
<accession>A0A835LMB4</accession>
<evidence type="ECO:0000313" key="6">
    <source>
        <dbReference type="EMBL" id="KAF9600220.1"/>
    </source>
</evidence>
<dbReference type="InterPro" id="IPR043129">
    <property type="entry name" value="ATPase_NBD"/>
</dbReference>
<keyword evidence="3" id="KW-0547">Nucleotide-binding</keyword>
<evidence type="ECO:0000256" key="2">
    <source>
        <dbReference type="ARBA" id="ARBA00022490"/>
    </source>
</evidence>
<evidence type="ECO:0000256" key="5">
    <source>
        <dbReference type="ARBA" id="ARBA00023212"/>
    </source>
</evidence>
<dbReference type="Gene3D" id="3.30.420.40">
    <property type="match status" value="1"/>
</dbReference>
<dbReference type="EMBL" id="JADFTS010000006">
    <property type="protein sequence ID" value="KAF9600220.1"/>
    <property type="molecule type" value="Genomic_DNA"/>
</dbReference>
<keyword evidence="4" id="KW-0067">ATP-binding</keyword>